<evidence type="ECO:0000256" key="1">
    <source>
        <dbReference type="SAM" id="MobiDB-lite"/>
    </source>
</evidence>
<dbReference type="AlphaFoldDB" id="A0A517XW54"/>
<dbReference type="EMBL" id="CP036273">
    <property type="protein sequence ID" value="QDU21738.1"/>
    <property type="molecule type" value="Genomic_DNA"/>
</dbReference>
<accession>A0A517XW54</accession>
<dbReference type="Pfam" id="PF01986">
    <property type="entry name" value="DUF123"/>
    <property type="match status" value="1"/>
</dbReference>
<dbReference type="RefSeq" id="WP_145240911.1">
    <property type="nucleotide sequence ID" value="NZ_CP036273.1"/>
</dbReference>
<organism evidence="2 3">
    <name type="scientific">Urbifossiella limnaea</name>
    <dbReference type="NCBI Taxonomy" id="2528023"/>
    <lineage>
        <taxon>Bacteria</taxon>
        <taxon>Pseudomonadati</taxon>
        <taxon>Planctomycetota</taxon>
        <taxon>Planctomycetia</taxon>
        <taxon>Gemmatales</taxon>
        <taxon>Gemmataceae</taxon>
        <taxon>Urbifossiella</taxon>
    </lineage>
</organism>
<name>A0A517XW54_9BACT</name>
<sequence length="438" mass="47465">MTPEPTPPNADLYRAGQQYIADRARLSAGRKQTATWVTVAAECGVDRKAVVTAANFTSAVDRIAANCGRGARRLLLSDHPRLPARVLMKIGRTHAERQRFALAQARAGRNPLGKPPAGVDPPFDTHGYTEVASRLARNAGLLDHVADGLLATRPRAWPAAGRTDGVLHDVRTIRAHWRRIDALMKRAGGRLADERGHQPWKPRGRPAAYAPTTTRAKVASVRGIAEKNARELPRVVRETPPTRAEADAVREAARVLRRAAERLAAVVRSRGHDPLTGPPAVPGTYVAFCRLPEAATAVRIGKLGTFDFPAGYYAYAGSAFGPGGVRKRTHRHLTTVTPRMWNLDHLKPLGTPVAVWWTLDRVKVEFAWAAILAALPGASYPARGFGAADNPKAKAHLIRFDRMPSVTAFRRRVAAALTGHAPIHEKTVAGWTGAGWPG</sequence>
<dbReference type="PANTHER" id="PTHR37460:SF1">
    <property type="entry name" value="ENDONUCLEASE III"/>
    <property type="match status" value="1"/>
</dbReference>
<evidence type="ECO:0000313" key="3">
    <source>
        <dbReference type="Proteomes" id="UP000319576"/>
    </source>
</evidence>
<dbReference type="InterPro" id="IPR002837">
    <property type="entry name" value="DUF123"/>
</dbReference>
<dbReference type="PANTHER" id="PTHR37460">
    <property type="entry name" value="ENDONUCLEASE III"/>
    <property type="match status" value="1"/>
</dbReference>
<feature type="region of interest" description="Disordered" evidence="1">
    <location>
        <begin position="190"/>
        <end position="210"/>
    </location>
</feature>
<evidence type="ECO:0008006" key="4">
    <source>
        <dbReference type="Google" id="ProtNLM"/>
    </source>
</evidence>
<gene>
    <name evidence="2" type="ORF">ETAA1_37110</name>
</gene>
<reference evidence="2 3" key="1">
    <citation type="submission" date="2019-02" db="EMBL/GenBank/DDBJ databases">
        <title>Deep-cultivation of Planctomycetes and their phenomic and genomic characterization uncovers novel biology.</title>
        <authorList>
            <person name="Wiegand S."/>
            <person name="Jogler M."/>
            <person name="Boedeker C."/>
            <person name="Pinto D."/>
            <person name="Vollmers J."/>
            <person name="Rivas-Marin E."/>
            <person name="Kohn T."/>
            <person name="Peeters S.H."/>
            <person name="Heuer A."/>
            <person name="Rast P."/>
            <person name="Oberbeckmann S."/>
            <person name="Bunk B."/>
            <person name="Jeske O."/>
            <person name="Meyerdierks A."/>
            <person name="Storesund J.E."/>
            <person name="Kallscheuer N."/>
            <person name="Luecker S."/>
            <person name="Lage O.M."/>
            <person name="Pohl T."/>
            <person name="Merkel B.J."/>
            <person name="Hornburger P."/>
            <person name="Mueller R.-W."/>
            <person name="Bruemmer F."/>
            <person name="Labrenz M."/>
            <person name="Spormann A.M."/>
            <person name="Op den Camp H."/>
            <person name="Overmann J."/>
            <person name="Amann R."/>
            <person name="Jetten M.S.M."/>
            <person name="Mascher T."/>
            <person name="Medema M.H."/>
            <person name="Devos D.P."/>
            <person name="Kaster A.-K."/>
            <person name="Ovreas L."/>
            <person name="Rohde M."/>
            <person name="Galperin M.Y."/>
            <person name="Jogler C."/>
        </authorList>
    </citation>
    <scope>NUCLEOTIDE SEQUENCE [LARGE SCALE GENOMIC DNA]</scope>
    <source>
        <strain evidence="2 3">ETA_A1</strain>
    </source>
</reference>
<dbReference type="KEGG" id="uli:ETAA1_37110"/>
<dbReference type="Proteomes" id="UP000319576">
    <property type="component" value="Chromosome"/>
</dbReference>
<proteinExistence type="predicted"/>
<dbReference type="CDD" id="cd10441">
    <property type="entry name" value="GIY-YIG_COG1833"/>
    <property type="match status" value="1"/>
</dbReference>
<dbReference type="OrthoDB" id="9811593at2"/>
<keyword evidence="3" id="KW-1185">Reference proteome</keyword>
<protein>
    <recommendedName>
        <fullName evidence="4">GIY-YIG nuclease family protein</fullName>
    </recommendedName>
</protein>
<evidence type="ECO:0000313" key="2">
    <source>
        <dbReference type="EMBL" id="QDU21738.1"/>
    </source>
</evidence>